<dbReference type="RefSeq" id="WP_187032607.1">
    <property type="nucleotide sequence ID" value="NZ_AP023420.1"/>
</dbReference>
<dbReference type="AlphaFoldDB" id="A0A810Q5J7"/>
<dbReference type="KEGG" id="pfaa:MM59RIKEN_06890"/>
<organism evidence="1 2">
    <name type="scientific">Pusillibacter faecalis</name>
    <dbReference type="NCBI Taxonomy" id="2714358"/>
    <lineage>
        <taxon>Bacteria</taxon>
        <taxon>Bacillati</taxon>
        <taxon>Bacillota</taxon>
        <taxon>Clostridia</taxon>
        <taxon>Eubacteriales</taxon>
        <taxon>Oscillospiraceae</taxon>
        <taxon>Pusillibacter</taxon>
    </lineage>
</organism>
<dbReference type="PANTHER" id="PTHR38456:SF1">
    <property type="entry name" value="CYCLIC DI-AMP RECEPTOR A"/>
    <property type="match status" value="1"/>
</dbReference>
<dbReference type="InterPro" id="IPR015867">
    <property type="entry name" value="N-reg_PII/ATP_PRibTrfase_C"/>
</dbReference>
<dbReference type="InterPro" id="IPR010375">
    <property type="entry name" value="CdAMP_rec"/>
</dbReference>
<protein>
    <recommendedName>
        <fullName evidence="3">Transcriptional regulator</fullName>
    </recommendedName>
</protein>
<sequence>MDMKACDKMILAIIQDDSYQDVISELNESGFYATILHSSGGFLKKQSVTIMIGLNHEDLEKALKILKSHGKRTVMQQQVLFTGGTPQPLAATVPIPVRCGGVVLFVLDVDRYERY</sequence>
<evidence type="ECO:0008006" key="3">
    <source>
        <dbReference type="Google" id="ProtNLM"/>
    </source>
</evidence>
<evidence type="ECO:0000313" key="1">
    <source>
        <dbReference type="EMBL" id="BCK83370.1"/>
    </source>
</evidence>
<proteinExistence type="predicted"/>
<dbReference type="Pfam" id="PF06153">
    <property type="entry name" value="CdAMP_rec"/>
    <property type="match status" value="1"/>
</dbReference>
<dbReference type="PANTHER" id="PTHR38456">
    <property type="entry name" value="CYCLIC DI-AMP RECEPTOR A"/>
    <property type="match status" value="1"/>
</dbReference>
<dbReference type="Gene3D" id="3.30.70.120">
    <property type="match status" value="1"/>
</dbReference>
<dbReference type="InterPro" id="IPR011322">
    <property type="entry name" value="N-reg_PII-like_a/b"/>
</dbReference>
<dbReference type="Proteomes" id="UP000679848">
    <property type="component" value="Chromosome"/>
</dbReference>
<keyword evidence="2" id="KW-1185">Reference proteome</keyword>
<dbReference type="SUPFAM" id="SSF54913">
    <property type="entry name" value="GlnB-like"/>
    <property type="match status" value="1"/>
</dbReference>
<name>A0A810Q5J7_9FIRM</name>
<gene>
    <name evidence="1" type="ORF">MM59RIKEN_06890</name>
</gene>
<dbReference type="EMBL" id="AP023420">
    <property type="protein sequence ID" value="BCK83370.1"/>
    <property type="molecule type" value="Genomic_DNA"/>
</dbReference>
<accession>A0A810Q5J7</accession>
<reference evidence="1" key="1">
    <citation type="submission" date="2020-09" db="EMBL/GenBank/DDBJ databases">
        <title>New species isolated from human feces.</title>
        <authorList>
            <person name="Kitahara M."/>
            <person name="Shigeno Y."/>
            <person name="Shime M."/>
            <person name="Matsumoto Y."/>
            <person name="Nakamura S."/>
            <person name="Motooka D."/>
            <person name="Fukuoka S."/>
            <person name="Nishikawa H."/>
            <person name="Benno Y."/>
        </authorList>
    </citation>
    <scope>NUCLEOTIDE SEQUENCE</scope>
    <source>
        <strain evidence="1">MM59</strain>
    </source>
</reference>
<evidence type="ECO:0000313" key="2">
    <source>
        <dbReference type="Proteomes" id="UP000679848"/>
    </source>
</evidence>